<reference evidence="1 2" key="1">
    <citation type="journal article" date="2019" name="Sci. Rep.">
        <title>Orb-weaving spider Araneus ventricosus genome elucidates the spidroin gene catalogue.</title>
        <authorList>
            <person name="Kono N."/>
            <person name="Nakamura H."/>
            <person name="Ohtoshi R."/>
            <person name="Moran D.A.P."/>
            <person name="Shinohara A."/>
            <person name="Yoshida Y."/>
            <person name="Fujiwara M."/>
            <person name="Mori M."/>
            <person name="Tomita M."/>
            <person name="Arakawa K."/>
        </authorList>
    </citation>
    <scope>NUCLEOTIDE SEQUENCE [LARGE SCALE GENOMIC DNA]</scope>
</reference>
<comment type="caution">
    <text evidence="1">The sequence shown here is derived from an EMBL/GenBank/DDBJ whole genome shotgun (WGS) entry which is preliminary data.</text>
</comment>
<proteinExistence type="predicted"/>
<dbReference type="AlphaFoldDB" id="A0A4Y2PME3"/>
<keyword evidence="2" id="KW-1185">Reference proteome</keyword>
<dbReference type="Proteomes" id="UP000499080">
    <property type="component" value="Unassembled WGS sequence"/>
</dbReference>
<dbReference type="EMBL" id="BGPR01133804">
    <property type="protein sequence ID" value="GBN52083.1"/>
    <property type="molecule type" value="Genomic_DNA"/>
</dbReference>
<sequence>MELGFEPTTLARSRDLTTKPPPPLYMMRLAFIHSHGKAGSVLTPCGNMTSPARHWFFMSCCIMTSYSRQVTTHEATGVYNFDYVVLPLTENLSVVELRWRVVFEKVRHSSSLPFLPF</sequence>
<accession>A0A4Y2PME3</accession>
<organism evidence="1 2">
    <name type="scientific">Araneus ventricosus</name>
    <name type="common">Orbweaver spider</name>
    <name type="synonym">Epeira ventricosa</name>
    <dbReference type="NCBI Taxonomy" id="182803"/>
    <lineage>
        <taxon>Eukaryota</taxon>
        <taxon>Metazoa</taxon>
        <taxon>Ecdysozoa</taxon>
        <taxon>Arthropoda</taxon>
        <taxon>Chelicerata</taxon>
        <taxon>Arachnida</taxon>
        <taxon>Araneae</taxon>
        <taxon>Araneomorphae</taxon>
        <taxon>Entelegynae</taxon>
        <taxon>Araneoidea</taxon>
        <taxon>Araneidae</taxon>
        <taxon>Araneus</taxon>
    </lineage>
</organism>
<evidence type="ECO:0000313" key="2">
    <source>
        <dbReference type="Proteomes" id="UP000499080"/>
    </source>
</evidence>
<evidence type="ECO:0000313" key="1">
    <source>
        <dbReference type="EMBL" id="GBN52083.1"/>
    </source>
</evidence>
<gene>
    <name evidence="1" type="ORF">AVEN_216847_1</name>
</gene>
<protein>
    <submittedName>
        <fullName evidence="1">Uncharacterized protein</fullName>
    </submittedName>
</protein>
<name>A0A4Y2PME3_ARAVE</name>